<dbReference type="InterPro" id="IPR004089">
    <property type="entry name" value="MCPsignal_dom"/>
</dbReference>
<dbReference type="Pfam" id="PF00015">
    <property type="entry name" value="MCPsignal"/>
    <property type="match status" value="1"/>
</dbReference>
<dbReference type="RefSeq" id="WP_058755132.1">
    <property type="nucleotide sequence ID" value="NZ_LDTB01000014.1"/>
</dbReference>
<accession>A0A147I5C6</accession>
<dbReference type="PANTHER" id="PTHR32089">
    <property type="entry name" value="METHYL-ACCEPTING CHEMOTAXIS PROTEIN MCPB"/>
    <property type="match status" value="1"/>
</dbReference>
<evidence type="ECO:0000313" key="7">
    <source>
        <dbReference type="Proteomes" id="UP000074310"/>
    </source>
</evidence>
<dbReference type="GO" id="GO:0016020">
    <property type="term" value="C:membrane"/>
    <property type="evidence" value="ECO:0007669"/>
    <property type="project" value="InterPro"/>
</dbReference>
<feature type="region of interest" description="Disordered" evidence="3">
    <location>
        <begin position="188"/>
        <end position="230"/>
    </location>
</feature>
<feature type="transmembrane region" description="Helical" evidence="4">
    <location>
        <begin position="100"/>
        <end position="129"/>
    </location>
</feature>
<feature type="domain" description="Methyl-accepting transducer" evidence="5">
    <location>
        <begin position="255"/>
        <end position="480"/>
    </location>
</feature>
<dbReference type="PATRIC" id="fig|869719.3.peg.732"/>
<evidence type="ECO:0000259" key="5">
    <source>
        <dbReference type="PROSITE" id="PS50111"/>
    </source>
</evidence>
<dbReference type="Proteomes" id="UP000074310">
    <property type="component" value="Unassembled WGS sequence"/>
</dbReference>
<feature type="compositionally biased region" description="Basic and acidic residues" evidence="3">
    <location>
        <begin position="192"/>
        <end position="230"/>
    </location>
</feature>
<feature type="transmembrane region" description="Helical" evidence="4">
    <location>
        <begin position="71"/>
        <end position="88"/>
    </location>
</feature>
<sequence>MNAPVTPLDRMRSNGVRGWAWAGWVSLTLLLIGNLMLAQGAVVPLLLIGIAMNIGPTAMAMAGRYDATARTLMGVPATVIPALLVFLLHGHAWQMDAHMYFFVTMAALLVLADWRPIALATVLTAIHHLLLQWFVPEWVFTGSGNLGRVVFHVVAVGLQFGALTVLTIMLERLFAAQQRALEQANELTAQAEEGRRSTERAMEKARAAEQEAAHERRRRQEQADQAARERRGELTMLAREFERSVTSIVCGIAQASERLEQAAINLEGGTVRARIEVQSTATGANEAAAGIAQVAASIRDLSRSIQTIAVAASRQSTLTDGAQTAAQRSVQTAAMLEEQAVQIDGFLDEIRRIASQTNLLALNATIEAARAGEAGRGFAVVAGEVKALSADTTRASDRIGALVTAIREGVADTGVKLRSVTDAIEEVSGAARGIASAVDGQRTTALEVDTGATHATRMAEVIGQGVDTLVDTIGKASTLSATVRTSAGDLATSARELRTSTNQFVAFLTCDRAVGEQH</sequence>
<organism evidence="6 7">
    <name type="scientific">Sphingomonas endophytica</name>
    <dbReference type="NCBI Taxonomy" id="869719"/>
    <lineage>
        <taxon>Bacteria</taxon>
        <taxon>Pseudomonadati</taxon>
        <taxon>Pseudomonadota</taxon>
        <taxon>Alphaproteobacteria</taxon>
        <taxon>Sphingomonadales</taxon>
        <taxon>Sphingomonadaceae</taxon>
        <taxon>Sphingomonas</taxon>
    </lineage>
</organism>
<evidence type="ECO:0000256" key="3">
    <source>
        <dbReference type="SAM" id="MobiDB-lite"/>
    </source>
</evidence>
<dbReference type="PANTHER" id="PTHR32089:SF112">
    <property type="entry name" value="LYSOZYME-LIKE PROTEIN-RELATED"/>
    <property type="match status" value="1"/>
</dbReference>
<evidence type="ECO:0000313" key="6">
    <source>
        <dbReference type="EMBL" id="KTT73850.1"/>
    </source>
</evidence>
<name>A0A147I5C6_9SPHN</name>
<keyword evidence="4" id="KW-0472">Membrane</keyword>
<keyword evidence="1 2" id="KW-0807">Transducer</keyword>
<feature type="transmembrane region" description="Helical" evidence="4">
    <location>
        <begin position="20"/>
        <end position="38"/>
    </location>
</feature>
<dbReference type="GO" id="GO:0007165">
    <property type="term" value="P:signal transduction"/>
    <property type="evidence" value="ECO:0007669"/>
    <property type="project" value="UniProtKB-KW"/>
</dbReference>
<proteinExistence type="predicted"/>
<reference evidence="6 7" key="1">
    <citation type="journal article" date="2016" name="Front. Microbiol.">
        <title>Genomic Resource of Rice Seed Associated Bacteria.</title>
        <authorList>
            <person name="Midha S."/>
            <person name="Bansal K."/>
            <person name="Sharma S."/>
            <person name="Kumar N."/>
            <person name="Patil P.P."/>
            <person name="Chaudhry V."/>
            <person name="Patil P.B."/>
        </authorList>
    </citation>
    <scope>NUCLEOTIDE SEQUENCE [LARGE SCALE GENOMIC DNA]</scope>
    <source>
        <strain evidence="6 7">NS334</strain>
    </source>
</reference>
<dbReference type="SUPFAM" id="SSF58104">
    <property type="entry name" value="Methyl-accepting chemotaxis protein (MCP) signaling domain"/>
    <property type="match status" value="1"/>
</dbReference>
<keyword evidence="7" id="KW-1185">Reference proteome</keyword>
<dbReference type="OrthoDB" id="354287at2"/>
<dbReference type="SMART" id="SM00283">
    <property type="entry name" value="MA"/>
    <property type="match status" value="1"/>
</dbReference>
<feature type="transmembrane region" description="Helical" evidence="4">
    <location>
        <begin position="149"/>
        <end position="170"/>
    </location>
</feature>
<evidence type="ECO:0000256" key="2">
    <source>
        <dbReference type="PROSITE-ProRule" id="PRU00284"/>
    </source>
</evidence>
<protein>
    <submittedName>
        <fullName evidence="6">Chemotaxis protein</fullName>
    </submittedName>
</protein>
<dbReference type="PROSITE" id="PS50111">
    <property type="entry name" value="CHEMOTAXIS_TRANSDUC_2"/>
    <property type="match status" value="1"/>
</dbReference>
<dbReference type="AlphaFoldDB" id="A0A147I5C6"/>
<evidence type="ECO:0000256" key="1">
    <source>
        <dbReference type="ARBA" id="ARBA00023224"/>
    </source>
</evidence>
<dbReference type="EMBL" id="LDTB01000014">
    <property type="protein sequence ID" value="KTT73850.1"/>
    <property type="molecule type" value="Genomic_DNA"/>
</dbReference>
<gene>
    <name evidence="6" type="ORF">NS334_06345</name>
</gene>
<dbReference type="Gene3D" id="1.10.287.950">
    <property type="entry name" value="Methyl-accepting chemotaxis protein"/>
    <property type="match status" value="1"/>
</dbReference>
<keyword evidence="4" id="KW-0812">Transmembrane</keyword>
<evidence type="ECO:0000256" key="4">
    <source>
        <dbReference type="SAM" id="Phobius"/>
    </source>
</evidence>
<comment type="caution">
    <text evidence="6">The sequence shown here is derived from an EMBL/GenBank/DDBJ whole genome shotgun (WGS) entry which is preliminary data.</text>
</comment>
<keyword evidence="4" id="KW-1133">Transmembrane helix</keyword>